<dbReference type="EMBL" id="JAUSSJ010000001">
    <property type="protein sequence ID" value="MDQ0018983.1"/>
    <property type="molecule type" value="Genomic_DNA"/>
</dbReference>
<keyword evidence="2" id="KW-1185">Reference proteome</keyword>
<sequence length="83" mass="9402">MLNRLKKLLSASEKDIADGQTYESVTENIKLVSKDSPALLALVRRYESGDLTQEQFIASSVSTLSKEIIRSREELVRVDVMTW</sequence>
<evidence type="ECO:0000313" key="1">
    <source>
        <dbReference type="EMBL" id="MDQ0018983.1"/>
    </source>
</evidence>
<dbReference type="Proteomes" id="UP001244623">
    <property type="component" value="Unassembled WGS sequence"/>
</dbReference>
<evidence type="ECO:0000313" key="2">
    <source>
        <dbReference type="Proteomes" id="UP001244623"/>
    </source>
</evidence>
<comment type="caution">
    <text evidence="1">The sequence shown here is derived from an EMBL/GenBank/DDBJ whole genome shotgun (WGS) entry which is preliminary data.</text>
</comment>
<accession>A0ABT9T931</accession>
<protein>
    <submittedName>
        <fullName evidence="1">Uncharacterized protein</fullName>
    </submittedName>
</protein>
<gene>
    <name evidence="1" type="ORF">J2X94_001111</name>
</gene>
<name>A0ABT9T931_9GAMM</name>
<organism evidence="1 2">
    <name type="scientific">[Curtobacterium] plantarum</name>
    <dbReference type="NCBI Taxonomy" id="221276"/>
    <lineage>
        <taxon>Bacteria</taxon>
        <taxon>Pseudomonadati</taxon>
        <taxon>Pseudomonadota</taxon>
        <taxon>Gammaproteobacteria</taxon>
        <taxon>Enterobacterales</taxon>
        <taxon>Erwiniaceae</taxon>
        <taxon>Pantoea</taxon>
    </lineage>
</organism>
<dbReference type="RefSeq" id="WP_307618044.1">
    <property type="nucleotide sequence ID" value="NZ_JAUSSJ010000001.1"/>
</dbReference>
<proteinExistence type="predicted"/>
<reference evidence="1 2" key="1">
    <citation type="submission" date="2023-07" db="EMBL/GenBank/DDBJ databases">
        <title>Sorghum-associated microbial communities from plants grown in Nebraska, USA.</title>
        <authorList>
            <person name="Schachtman D."/>
        </authorList>
    </citation>
    <scope>NUCLEOTIDE SEQUENCE [LARGE SCALE GENOMIC DNA]</scope>
    <source>
        <strain evidence="1 2">CC49</strain>
    </source>
</reference>